<accession>A0A9X2BKM0</accession>
<gene>
    <name evidence="2" type="ORF">KP803_15565</name>
</gene>
<sequence>MKRITWIMPFIYLASYSAFASYQINNHMIENDIDLHIQSINNVTSNSVSATLFEDESPFYHFNANGIGALAKYHMVTSLYFGESLEQCNGSNPVETAQNLSALTAIGTKTLTFQELASNTGYCLVSMISYTYLSDDGQTVNTTTRYAEVIHTQTNKPTSNKQHIPTPADERFLEAILESDISAELFHCGIDDSYWFIHYQWPNYVARCTAKGIDVTLIENTNNTPADLRFRYSNRLKYTQNH</sequence>
<proteinExistence type="predicted"/>
<keyword evidence="3" id="KW-1185">Reference proteome</keyword>
<protein>
    <recommendedName>
        <fullName evidence="4">Toxin co-regulated pilus biosynthesis protein Q C-terminal domain-containing protein</fullName>
    </recommendedName>
</protein>
<dbReference type="Proteomes" id="UP001139559">
    <property type="component" value="Unassembled WGS sequence"/>
</dbReference>
<dbReference type="RefSeq" id="WP_248009771.1">
    <property type="nucleotide sequence ID" value="NZ_JAJHVV010000009.1"/>
</dbReference>
<dbReference type="EMBL" id="JAJHVV010000009">
    <property type="protein sequence ID" value="MCK6264697.1"/>
    <property type="molecule type" value="Genomic_DNA"/>
</dbReference>
<evidence type="ECO:0000313" key="3">
    <source>
        <dbReference type="Proteomes" id="UP001139559"/>
    </source>
</evidence>
<keyword evidence="1" id="KW-0732">Signal</keyword>
<evidence type="ECO:0000256" key="1">
    <source>
        <dbReference type="SAM" id="SignalP"/>
    </source>
</evidence>
<comment type="caution">
    <text evidence="2">The sequence shown here is derived from an EMBL/GenBank/DDBJ whole genome shotgun (WGS) entry which is preliminary data.</text>
</comment>
<evidence type="ECO:0000313" key="2">
    <source>
        <dbReference type="EMBL" id="MCK6264697.1"/>
    </source>
</evidence>
<feature type="signal peptide" evidence="1">
    <location>
        <begin position="1"/>
        <end position="20"/>
    </location>
</feature>
<name>A0A9X2BKM0_9VIBR</name>
<feature type="chain" id="PRO_5040792908" description="Toxin co-regulated pilus biosynthesis protein Q C-terminal domain-containing protein" evidence="1">
    <location>
        <begin position="21"/>
        <end position="242"/>
    </location>
</feature>
<reference evidence="2" key="1">
    <citation type="submission" date="2021-11" db="EMBL/GenBank/DDBJ databases">
        <title>Vibrio ZSDE26 sp. nov. and Vibrio ZSDZ34 sp. nov., isolated from coastal seawater in Qingdao.</title>
        <authorList>
            <person name="Zhang P."/>
        </authorList>
    </citation>
    <scope>NUCLEOTIDE SEQUENCE</scope>
    <source>
        <strain evidence="2">ZSDE26</strain>
    </source>
</reference>
<evidence type="ECO:0008006" key="4">
    <source>
        <dbReference type="Google" id="ProtNLM"/>
    </source>
</evidence>
<organism evidence="2 3">
    <name type="scientific">Vibrio amylolyticus</name>
    <dbReference type="NCBI Taxonomy" id="2847292"/>
    <lineage>
        <taxon>Bacteria</taxon>
        <taxon>Pseudomonadati</taxon>
        <taxon>Pseudomonadota</taxon>
        <taxon>Gammaproteobacteria</taxon>
        <taxon>Vibrionales</taxon>
        <taxon>Vibrionaceae</taxon>
        <taxon>Vibrio</taxon>
    </lineage>
</organism>
<dbReference type="AlphaFoldDB" id="A0A9X2BKM0"/>